<accession>A0A9Q8WH24</accession>
<organism evidence="2 3">
    <name type="scientific">Colletotrichum lupini</name>
    <dbReference type="NCBI Taxonomy" id="145971"/>
    <lineage>
        <taxon>Eukaryota</taxon>
        <taxon>Fungi</taxon>
        <taxon>Dikarya</taxon>
        <taxon>Ascomycota</taxon>
        <taxon>Pezizomycotina</taxon>
        <taxon>Sordariomycetes</taxon>
        <taxon>Hypocreomycetidae</taxon>
        <taxon>Glomerellales</taxon>
        <taxon>Glomerellaceae</taxon>
        <taxon>Colletotrichum</taxon>
        <taxon>Colletotrichum acutatum species complex</taxon>
    </lineage>
</organism>
<dbReference type="AlphaFoldDB" id="A0A9Q8WH24"/>
<evidence type="ECO:0000313" key="2">
    <source>
        <dbReference type="EMBL" id="UQC83154.1"/>
    </source>
</evidence>
<keyword evidence="3" id="KW-1185">Reference proteome</keyword>
<evidence type="ECO:0000256" key="1">
    <source>
        <dbReference type="SAM" id="MobiDB-lite"/>
    </source>
</evidence>
<name>A0A9Q8WH24_9PEZI</name>
<reference evidence="2" key="1">
    <citation type="journal article" date="2021" name="Mol. Plant Microbe Interact.">
        <title>Complete Genome Sequence of the Plant-Pathogenic Fungus Colletotrichum lupini.</title>
        <authorList>
            <person name="Baroncelli R."/>
            <person name="Pensec F."/>
            <person name="Da Lio D."/>
            <person name="Boufleur T."/>
            <person name="Vicente I."/>
            <person name="Sarrocco S."/>
            <person name="Picot A."/>
            <person name="Baraldi E."/>
            <person name="Sukno S."/>
            <person name="Thon M."/>
            <person name="Le Floch G."/>
        </authorList>
    </citation>
    <scope>NUCLEOTIDE SEQUENCE</scope>
    <source>
        <strain evidence="2">IMI 504893</strain>
    </source>
</reference>
<gene>
    <name evidence="2" type="ORF">CLUP02_08647</name>
</gene>
<sequence>MSYDERHDRPYNSHLSLANPGTGISRKAASQDPVTIRHDLSETRQPTLSDSCHVAQSHSWEQDVLGHYEARDMDLDLSWNAPSWMPALLFDRPLNSLSSIAGRPLVRPARRLVGTVGSGPIGLIGDLIATQPPEPTQARARRSAATDTATKPRAAIQKRLVITPRPAQDAARNLMLNMVIRIAITCQCQSTSLLFDSSSLSPFQLRYHLDLERYTHQGIGFPPMQRQALLCPFVAKTGSAPANTTPPVLSPSKPQPACRLPASEYSVLGPKIEGGTCTKSRFKQVAKTNKEPVWCLIEASMPKAATITFPNSPSRPKPKRQLGQYPDWPTHRF</sequence>
<dbReference type="KEGG" id="clup:CLUP02_08647"/>
<dbReference type="EMBL" id="CP019476">
    <property type="protein sequence ID" value="UQC83154.1"/>
    <property type="molecule type" value="Genomic_DNA"/>
</dbReference>
<dbReference type="RefSeq" id="XP_049144776.1">
    <property type="nucleotide sequence ID" value="XM_049287633.1"/>
</dbReference>
<evidence type="ECO:0000313" key="3">
    <source>
        <dbReference type="Proteomes" id="UP000830671"/>
    </source>
</evidence>
<dbReference type="Proteomes" id="UP000830671">
    <property type="component" value="Chromosome 4"/>
</dbReference>
<proteinExistence type="predicted"/>
<protein>
    <submittedName>
        <fullName evidence="2">Uncharacterized protein</fullName>
    </submittedName>
</protein>
<feature type="region of interest" description="Disordered" evidence="1">
    <location>
        <begin position="1"/>
        <end position="31"/>
    </location>
</feature>
<feature type="region of interest" description="Disordered" evidence="1">
    <location>
        <begin position="308"/>
        <end position="333"/>
    </location>
</feature>
<dbReference type="GeneID" id="73342643"/>
<feature type="compositionally biased region" description="Basic and acidic residues" evidence="1">
    <location>
        <begin position="1"/>
        <end position="11"/>
    </location>
</feature>